<feature type="compositionally biased region" description="Pro residues" evidence="1">
    <location>
        <begin position="75"/>
        <end position="94"/>
    </location>
</feature>
<proteinExistence type="predicted"/>
<sequence>MYENTFRIINSIKIKVHSVSKLLAMLMESILVLFVKNIACITWGAWTLYRDHPPPGILQSIVLVIRPMRRLGRKPPLPPPPPPPPPPPLPPEPQPVFRLVLSRRGTNGANKV</sequence>
<keyword evidence="3" id="KW-1185">Reference proteome</keyword>
<dbReference type="EnsemblMetazoa" id="GAUT008414-RA">
    <property type="protein sequence ID" value="GAUT008414-PA"/>
    <property type="gene ID" value="GAUT008414"/>
</dbReference>
<organism evidence="2 3">
    <name type="scientific">Glossina austeni</name>
    <name type="common">Savannah tsetse fly</name>
    <dbReference type="NCBI Taxonomy" id="7395"/>
    <lineage>
        <taxon>Eukaryota</taxon>
        <taxon>Metazoa</taxon>
        <taxon>Ecdysozoa</taxon>
        <taxon>Arthropoda</taxon>
        <taxon>Hexapoda</taxon>
        <taxon>Insecta</taxon>
        <taxon>Pterygota</taxon>
        <taxon>Neoptera</taxon>
        <taxon>Endopterygota</taxon>
        <taxon>Diptera</taxon>
        <taxon>Brachycera</taxon>
        <taxon>Muscomorpha</taxon>
        <taxon>Hippoboscoidea</taxon>
        <taxon>Glossinidae</taxon>
        <taxon>Glossina</taxon>
    </lineage>
</organism>
<dbReference type="Proteomes" id="UP000078200">
    <property type="component" value="Unassembled WGS sequence"/>
</dbReference>
<dbReference type="VEuPathDB" id="VectorBase:GAUT008414"/>
<name>A0A1A9ULL6_GLOAU</name>
<accession>A0A1A9ULL6</accession>
<evidence type="ECO:0000313" key="2">
    <source>
        <dbReference type="EnsemblMetazoa" id="GAUT008414-PA"/>
    </source>
</evidence>
<dbReference type="AlphaFoldDB" id="A0A1A9ULL6"/>
<feature type="region of interest" description="Disordered" evidence="1">
    <location>
        <begin position="73"/>
        <end position="95"/>
    </location>
</feature>
<evidence type="ECO:0000313" key="3">
    <source>
        <dbReference type="Proteomes" id="UP000078200"/>
    </source>
</evidence>
<protein>
    <submittedName>
        <fullName evidence="2">Uncharacterized protein</fullName>
    </submittedName>
</protein>
<evidence type="ECO:0000256" key="1">
    <source>
        <dbReference type="SAM" id="MobiDB-lite"/>
    </source>
</evidence>
<reference evidence="2" key="1">
    <citation type="submission" date="2020-05" db="UniProtKB">
        <authorList>
            <consortium name="EnsemblMetazoa"/>
        </authorList>
    </citation>
    <scope>IDENTIFICATION</scope>
    <source>
        <strain evidence="2">TTRI</strain>
    </source>
</reference>